<dbReference type="SUPFAM" id="SSF57424">
    <property type="entry name" value="LDL receptor-like module"/>
    <property type="match status" value="1"/>
</dbReference>
<keyword evidence="1" id="KW-1015">Disulfide bond</keyword>
<dbReference type="InterPro" id="IPR036055">
    <property type="entry name" value="LDL_receptor-like_sf"/>
</dbReference>
<dbReference type="SMART" id="SM00192">
    <property type="entry name" value="LDLa"/>
    <property type="match status" value="1"/>
</dbReference>
<organism evidence="3 4">
    <name type="scientific">Pelodiscus sinensis</name>
    <name type="common">Chinese softshell turtle</name>
    <name type="synonym">Trionyx sinensis</name>
    <dbReference type="NCBI Taxonomy" id="13735"/>
    <lineage>
        <taxon>Eukaryota</taxon>
        <taxon>Metazoa</taxon>
        <taxon>Chordata</taxon>
        <taxon>Craniata</taxon>
        <taxon>Vertebrata</taxon>
        <taxon>Euteleostomi</taxon>
        <taxon>Archelosauria</taxon>
        <taxon>Testudinata</taxon>
        <taxon>Testudines</taxon>
        <taxon>Cryptodira</taxon>
        <taxon>Trionychia</taxon>
        <taxon>Trionychidae</taxon>
        <taxon>Pelodiscus</taxon>
    </lineage>
</organism>
<dbReference type="Gene3D" id="4.10.400.10">
    <property type="entry name" value="Low-density Lipoprotein Receptor"/>
    <property type="match status" value="1"/>
</dbReference>
<protein>
    <submittedName>
        <fullName evidence="3">Uncharacterized protein</fullName>
    </submittedName>
</protein>
<evidence type="ECO:0000313" key="4">
    <source>
        <dbReference type="Proteomes" id="UP000007267"/>
    </source>
</evidence>
<dbReference type="PROSITE" id="PS50068">
    <property type="entry name" value="LDLRA_2"/>
    <property type="match status" value="1"/>
</dbReference>
<dbReference type="STRING" id="13735.ENSPSIP00000000981"/>
<reference evidence="3" key="4">
    <citation type="submission" date="2025-09" db="UniProtKB">
        <authorList>
            <consortium name="Ensembl"/>
        </authorList>
    </citation>
    <scope>IDENTIFICATION</scope>
</reference>
<keyword evidence="4" id="KW-1185">Reference proteome</keyword>
<evidence type="ECO:0000313" key="3">
    <source>
        <dbReference type="Ensembl" id="ENSPSIP00000000981.1"/>
    </source>
</evidence>
<dbReference type="EMBL" id="AGCU01104539">
    <property type="status" value="NOT_ANNOTATED_CDS"/>
    <property type="molecule type" value="Genomic_DNA"/>
</dbReference>
<evidence type="ECO:0000256" key="1">
    <source>
        <dbReference type="ARBA" id="ARBA00023157"/>
    </source>
</evidence>
<reference evidence="4" key="1">
    <citation type="submission" date="2011-10" db="EMBL/GenBank/DDBJ databases">
        <authorList>
            <consortium name="Soft-shell Turtle Genome Consortium"/>
        </authorList>
    </citation>
    <scope>NUCLEOTIDE SEQUENCE [LARGE SCALE GENOMIC DNA]</scope>
    <source>
        <strain evidence="4">Daiwa-1</strain>
    </source>
</reference>
<dbReference type="FunFam" id="4.10.400.10:FF:000148">
    <property type="entry name" value="low-density lipoprotein receptor-related protein 1B"/>
    <property type="match status" value="1"/>
</dbReference>
<sequence length="45" mass="5118">PEEIEFKCPLNHITCIGTNRCIHLFQLCNGVHDCSDGYDEGVHCR</sequence>
<name>K7EYX1_PELSI</name>
<dbReference type="AlphaFoldDB" id="K7EYX1"/>
<proteinExistence type="predicted"/>
<comment type="caution">
    <text evidence="2">Lacks conserved residue(s) required for the propagation of feature annotation.</text>
</comment>
<dbReference type="CDD" id="cd00112">
    <property type="entry name" value="LDLa"/>
    <property type="match status" value="1"/>
</dbReference>
<dbReference type="Pfam" id="PF00057">
    <property type="entry name" value="Ldl_recept_a"/>
    <property type="match status" value="1"/>
</dbReference>
<dbReference type="HOGENOM" id="CLU_3210190_0_0_1"/>
<dbReference type="Proteomes" id="UP000007267">
    <property type="component" value="Unassembled WGS sequence"/>
</dbReference>
<accession>K7EYX1</accession>
<dbReference type="GeneTree" id="ENSGT00420000030548"/>
<reference evidence="3" key="3">
    <citation type="submission" date="2025-08" db="UniProtKB">
        <authorList>
            <consortium name="Ensembl"/>
        </authorList>
    </citation>
    <scope>IDENTIFICATION</scope>
</reference>
<reference evidence="4" key="2">
    <citation type="journal article" date="2013" name="Nat. Genet.">
        <title>The draft genomes of soft-shell turtle and green sea turtle yield insights into the development and evolution of the turtle-specific body plan.</title>
        <authorList>
            <person name="Wang Z."/>
            <person name="Pascual-Anaya J."/>
            <person name="Zadissa A."/>
            <person name="Li W."/>
            <person name="Niimura Y."/>
            <person name="Huang Z."/>
            <person name="Li C."/>
            <person name="White S."/>
            <person name="Xiong Z."/>
            <person name="Fang D."/>
            <person name="Wang B."/>
            <person name="Ming Y."/>
            <person name="Chen Y."/>
            <person name="Zheng Y."/>
            <person name="Kuraku S."/>
            <person name="Pignatelli M."/>
            <person name="Herrero J."/>
            <person name="Beal K."/>
            <person name="Nozawa M."/>
            <person name="Li Q."/>
            <person name="Wang J."/>
            <person name="Zhang H."/>
            <person name="Yu L."/>
            <person name="Shigenobu S."/>
            <person name="Wang J."/>
            <person name="Liu J."/>
            <person name="Flicek P."/>
            <person name="Searle S."/>
            <person name="Wang J."/>
            <person name="Kuratani S."/>
            <person name="Yin Y."/>
            <person name="Aken B."/>
            <person name="Zhang G."/>
            <person name="Irie N."/>
        </authorList>
    </citation>
    <scope>NUCLEOTIDE SEQUENCE [LARGE SCALE GENOMIC DNA]</scope>
    <source>
        <strain evidence="4">Daiwa-1</strain>
    </source>
</reference>
<dbReference type="Ensembl" id="ENSPSIT00000000978.1">
    <property type="protein sequence ID" value="ENSPSIP00000000981.1"/>
    <property type="gene ID" value="ENSPSIG00000000954.1"/>
</dbReference>
<dbReference type="eggNOG" id="KOG1215">
    <property type="taxonomic scope" value="Eukaryota"/>
</dbReference>
<evidence type="ECO:0000256" key="2">
    <source>
        <dbReference type="PROSITE-ProRule" id="PRU00124"/>
    </source>
</evidence>
<dbReference type="InterPro" id="IPR002172">
    <property type="entry name" value="LDrepeatLR_classA_rpt"/>
</dbReference>